<dbReference type="AlphaFoldDB" id="A0A3A6PRC9"/>
<sequence>MQFRAVDGHLPVGSRVVDRHAELPESPDSIEECRPMRVVDDDLGPASEVIVDETPVAEIPPNDQHPADDRVIAVVFEADLNARTPDWTDNLDTLDEYLAWFKREWSVAIQKYRYPVSRLQIPIETAATN</sequence>
<gene>
    <name evidence="1" type="ORF">DM826_07280</name>
</gene>
<reference evidence="1 2" key="1">
    <citation type="submission" date="2018-06" db="EMBL/GenBank/DDBJ databases">
        <title>Halonotius sp. F13-13 a new haloarchaeeon isolated from a solar saltern from Isla Cristina, Huelva, Spain.</title>
        <authorList>
            <person name="Duran-Viseras A."/>
            <person name="Sanchez-Porro C."/>
            <person name="Ventosa A."/>
        </authorList>
    </citation>
    <scope>NUCLEOTIDE SEQUENCE [LARGE SCALE GENOMIC DNA]</scope>
    <source>
        <strain evidence="1 2">F13-13</strain>
    </source>
</reference>
<dbReference type="Proteomes" id="UP000276588">
    <property type="component" value="Unassembled WGS sequence"/>
</dbReference>
<evidence type="ECO:0000313" key="2">
    <source>
        <dbReference type="Proteomes" id="UP000276588"/>
    </source>
</evidence>
<protein>
    <submittedName>
        <fullName evidence="1">Uncharacterized protein</fullName>
    </submittedName>
</protein>
<evidence type="ECO:0000313" key="1">
    <source>
        <dbReference type="EMBL" id="RJX43100.1"/>
    </source>
</evidence>
<accession>A0A3A6PRC9</accession>
<dbReference type="EMBL" id="QKNY01000010">
    <property type="protein sequence ID" value="RJX43100.1"/>
    <property type="molecule type" value="Genomic_DNA"/>
</dbReference>
<name>A0A3A6PRC9_9EURY</name>
<organism evidence="1 2">
    <name type="scientific">Halonotius aquaticus</name>
    <dbReference type="NCBI Taxonomy" id="2216978"/>
    <lineage>
        <taxon>Archaea</taxon>
        <taxon>Methanobacteriati</taxon>
        <taxon>Methanobacteriota</taxon>
        <taxon>Stenosarchaea group</taxon>
        <taxon>Halobacteria</taxon>
        <taxon>Halobacteriales</taxon>
        <taxon>Haloferacaceae</taxon>
        <taxon>Halonotius</taxon>
    </lineage>
</organism>
<dbReference type="RefSeq" id="WP_120102744.1">
    <property type="nucleotide sequence ID" value="NZ_QKNY01000010.1"/>
</dbReference>
<keyword evidence="2" id="KW-1185">Reference proteome</keyword>
<comment type="caution">
    <text evidence="1">The sequence shown here is derived from an EMBL/GenBank/DDBJ whole genome shotgun (WGS) entry which is preliminary data.</text>
</comment>
<proteinExistence type="predicted"/>